<proteinExistence type="predicted"/>
<dbReference type="RefSeq" id="WP_010997626.1">
    <property type="nucleotide sequence ID" value="NZ_JACJQC010000028.1"/>
</dbReference>
<gene>
    <name evidence="1" type="ORF">H6F81_24150</name>
</gene>
<comment type="caution">
    <text evidence="1">The sequence shown here is derived from an EMBL/GenBank/DDBJ whole genome shotgun (WGS) entry which is preliminary data.</text>
</comment>
<evidence type="ECO:0000313" key="2">
    <source>
        <dbReference type="Proteomes" id="UP000638897"/>
    </source>
</evidence>
<name>A0ABR7ZNY4_ANACY</name>
<protein>
    <submittedName>
        <fullName evidence="1">Uncharacterized protein</fullName>
    </submittedName>
</protein>
<organism evidence="1 2">
    <name type="scientific">Anabaena cylindrica FACHB-318</name>
    <dbReference type="NCBI Taxonomy" id="2692880"/>
    <lineage>
        <taxon>Bacteria</taxon>
        <taxon>Bacillati</taxon>
        <taxon>Cyanobacteriota</taxon>
        <taxon>Cyanophyceae</taxon>
        <taxon>Nostocales</taxon>
        <taxon>Nostocaceae</taxon>
        <taxon>Anabaena</taxon>
    </lineage>
</organism>
<evidence type="ECO:0000313" key="1">
    <source>
        <dbReference type="EMBL" id="MBD2174299.1"/>
    </source>
</evidence>
<accession>A0ABR7ZNY4</accession>
<dbReference type="EMBL" id="JACJQC010000028">
    <property type="protein sequence ID" value="MBD2174299.1"/>
    <property type="molecule type" value="Genomic_DNA"/>
</dbReference>
<reference evidence="1 2" key="1">
    <citation type="journal article" date="2020" name="ISME J.">
        <title>Comparative genomics reveals insights into cyanobacterial evolution and habitat adaptation.</title>
        <authorList>
            <person name="Chen M.Y."/>
            <person name="Teng W.K."/>
            <person name="Zhao L."/>
            <person name="Hu C.X."/>
            <person name="Zhou Y.K."/>
            <person name="Han B.P."/>
            <person name="Song L.R."/>
            <person name="Shu W.S."/>
        </authorList>
    </citation>
    <scope>NUCLEOTIDE SEQUENCE [LARGE SCALE GENOMIC DNA]</scope>
    <source>
        <strain evidence="1 2">FACHB-318</strain>
    </source>
</reference>
<dbReference type="Proteomes" id="UP000638897">
    <property type="component" value="Unassembled WGS sequence"/>
</dbReference>
<keyword evidence="2" id="KW-1185">Reference proteome</keyword>
<sequence>MKLESFFDNFELLTDAPNASAKLRDLILQLAVKGKLVNQDLNDESASILLENVQAQKEKITGGRKIEKENFLLEIEEKEYFYNIPPKWIYTRLENISFF</sequence>